<sequence length="134" mass="14270">MMHVSDVIGWLKTKYPGTGVFHSAIPKREPFCLGVYPKQRGASILAVGGAACTSCALLPVDILIHWGEDAGACEALADSLYALFWGNTSERVGGYPVRRFLLPDAAPAGVGRDSANICEMVIRVNILYETAASS</sequence>
<dbReference type="KEGG" id="eha:Ethha_1593"/>
<proteinExistence type="predicted"/>
<evidence type="ECO:0008006" key="3">
    <source>
        <dbReference type="Google" id="ProtNLM"/>
    </source>
</evidence>
<organism evidence="1 2">
    <name type="scientific">Ethanoligenens harbinense (strain DSM 18485 / JCM 12961 / CGMCC 1.5033 / YUAN-3)</name>
    <dbReference type="NCBI Taxonomy" id="663278"/>
    <lineage>
        <taxon>Bacteria</taxon>
        <taxon>Bacillati</taxon>
        <taxon>Bacillota</taxon>
        <taxon>Clostridia</taxon>
        <taxon>Eubacteriales</taxon>
        <taxon>Oscillospiraceae</taxon>
        <taxon>Ethanoligenens</taxon>
    </lineage>
</organism>
<name>E6U8P4_ETHHY</name>
<reference evidence="1 2" key="1">
    <citation type="submission" date="2010-12" db="EMBL/GenBank/DDBJ databases">
        <title>Complete sequence of Ethanoligenens harbinense YUAN-3.</title>
        <authorList>
            <person name="Lucas S."/>
            <person name="Copeland A."/>
            <person name="Lapidus A."/>
            <person name="Cheng J.-F."/>
            <person name="Bruce D."/>
            <person name="Goodwin L."/>
            <person name="Pitluck S."/>
            <person name="Chertkov O."/>
            <person name="Misra M."/>
            <person name="Detter J.C."/>
            <person name="Han C."/>
            <person name="Tapia R."/>
            <person name="Land M."/>
            <person name="Hauser L."/>
            <person name="Jeffries C."/>
            <person name="Kyrpides N."/>
            <person name="Ivanova N."/>
            <person name="Mikhailova N."/>
            <person name="Wang A."/>
            <person name="Mouttaki H."/>
            <person name="He Z."/>
            <person name="Zhou J."/>
            <person name="Hemme C.L."/>
            <person name="Woyke T."/>
        </authorList>
    </citation>
    <scope>NUCLEOTIDE SEQUENCE [LARGE SCALE GENOMIC DNA]</scope>
    <source>
        <strain evidence="2">DSM 18485 / JCM 12961 / CGMCC 1.5033 / YUAN-3</strain>
    </source>
</reference>
<dbReference type="EMBL" id="CP002400">
    <property type="protein sequence ID" value="ADU27129.1"/>
    <property type="molecule type" value="Genomic_DNA"/>
</dbReference>
<accession>E6U8P4</accession>
<keyword evidence="2" id="KW-1185">Reference proteome</keyword>
<gene>
    <name evidence="1" type="ordered locus">Ethha_1593</name>
</gene>
<dbReference type="AlphaFoldDB" id="E6U8P4"/>
<protein>
    <recommendedName>
        <fullName evidence="3">DUF3168 domain-containing protein</fullName>
    </recommendedName>
</protein>
<dbReference type="STRING" id="663278.Ethha_1593"/>
<dbReference type="RefSeq" id="WP_013485484.1">
    <property type="nucleotide sequence ID" value="NC_014828.1"/>
</dbReference>
<evidence type="ECO:0000313" key="1">
    <source>
        <dbReference type="EMBL" id="ADU27129.1"/>
    </source>
</evidence>
<dbReference type="eggNOG" id="ENOG50334XS">
    <property type="taxonomic scope" value="Bacteria"/>
</dbReference>
<evidence type="ECO:0000313" key="2">
    <source>
        <dbReference type="Proteomes" id="UP000001551"/>
    </source>
</evidence>
<dbReference type="Proteomes" id="UP000001551">
    <property type="component" value="Chromosome"/>
</dbReference>
<dbReference type="HOGENOM" id="CLU_159970_0_0_9"/>